<dbReference type="Proteomes" id="UP000807504">
    <property type="component" value="Unassembled WGS sequence"/>
</dbReference>
<reference evidence="2" key="2">
    <citation type="submission" date="2020-06" db="EMBL/GenBank/DDBJ databases">
        <authorList>
            <person name="Sheffer M."/>
        </authorList>
    </citation>
    <scope>NUCLEOTIDE SEQUENCE</scope>
</reference>
<gene>
    <name evidence="2" type="ORF">HNY73_000414</name>
</gene>
<proteinExistence type="predicted"/>
<name>A0A8T0G2B6_ARGBR</name>
<evidence type="ECO:0000256" key="1">
    <source>
        <dbReference type="SAM" id="MobiDB-lite"/>
    </source>
</evidence>
<accession>A0A8T0G2B6</accession>
<dbReference type="EMBL" id="JABXBU010000001">
    <property type="protein sequence ID" value="KAF8795979.1"/>
    <property type="molecule type" value="Genomic_DNA"/>
</dbReference>
<evidence type="ECO:0000313" key="3">
    <source>
        <dbReference type="Proteomes" id="UP000807504"/>
    </source>
</evidence>
<reference evidence="2" key="1">
    <citation type="journal article" date="2020" name="bioRxiv">
        <title>Chromosome-level reference genome of the European wasp spider Argiope bruennichi: a resource for studies on range expansion and evolutionary adaptation.</title>
        <authorList>
            <person name="Sheffer M.M."/>
            <person name="Hoppe A."/>
            <person name="Krehenwinkel H."/>
            <person name="Uhl G."/>
            <person name="Kuss A.W."/>
            <person name="Jensen L."/>
            <person name="Jensen C."/>
            <person name="Gillespie R.G."/>
            <person name="Hoff K.J."/>
            <person name="Prost S."/>
        </authorList>
    </citation>
    <scope>NUCLEOTIDE SEQUENCE</scope>
</reference>
<protein>
    <submittedName>
        <fullName evidence="2">Uncharacterized protein</fullName>
    </submittedName>
</protein>
<evidence type="ECO:0000313" key="2">
    <source>
        <dbReference type="EMBL" id="KAF8795979.1"/>
    </source>
</evidence>
<sequence>MGKTPAQRLRAAPPRQVSGCVLLIFFQFLSHSETSFSNPELQHQLLESFSVAFLHIGEFENSGSETKTKIVNSCLMKGRVQMLKIFFLFLSRSASGQQGRAVRRFLPQELPSHSSKSSRKSNHTTKFRLQVKRSPLHDIGEKQGPTPAFGQLLRPYPEVSSDFQKTIC</sequence>
<organism evidence="2 3">
    <name type="scientific">Argiope bruennichi</name>
    <name type="common">Wasp spider</name>
    <name type="synonym">Aranea bruennichi</name>
    <dbReference type="NCBI Taxonomy" id="94029"/>
    <lineage>
        <taxon>Eukaryota</taxon>
        <taxon>Metazoa</taxon>
        <taxon>Ecdysozoa</taxon>
        <taxon>Arthropoda</taxon>
        <taxon>Chelicerata</taxon>
        <taxon>Arachnida</taxon>
        <taxon>Araneae</taxon>
        <taxon>Araneomorphae</taxon>
        <taxon>Entelegynae</taxon>
        <taxon>Araneoidea</taxon>
        <taxon>Araneidae</taxon>
        <taxon>Argiope</taxon>
    </lineage>
</organism>
<feature type="region of interest" description="Disordered" evidence="1">
    <location>
        <begin position="106"/>
        <end position="126"/>
    </location>
</feature>
<dbReference type="AlphaFoldDB" id="A0A8T0G2B6"/>
<feature type="compositionally biased region" description="Basic residues" evidence="1">
    <location>
        <begin position="116"/>
        <end position="126"/>
    </location>
</feature>
<keyword evidence="3" id="KW-1185">Reference proteome</keyword>
<comment type="caution">
    <text evidence="2">The sequence shown here is derived from an EMBL/GenBank/DDBJ whole genome shotgun (WGS) entry which is preliminary data.</text>
</comment>